<proteinExistence type="predicted"/>
<dbReference type="EMBL" id="JQ418525">
    <property type="protein sequence ID" value="AFK89105.1"/>
    <property type="molecule type" value="Genomic_DNA"/>
</dbReference>
<keyword evidence="1" id="KW-0614">Plasmid</keyword>
<protein>
    <submittedName>
        <fullName evidence="1">Uncharacterized protein</fullName>
    </submittedName>
</protein>
<sequence length="37" mass="4010">MNSTQAFDADVLMLAPHLDRVLGALLAAVEVQTNKQQ</sequence>
<evidence type="ECO:0000313" key="1">
    <source>
        <dbReference type="EMBL" id="AFK89105.1"/>
    </source>
</evidence>
<accession>I3W0H8</accession>
<dbReference type="AlphaFoldDB" id="I3W0H8"/>
<name>I3W0H8_PSESX</name>
<geneLocation type="plasmid" evidence="1">
    <name>pB76-81</name>
</geneLocation>
<reference evidence="1" key="1">
    <citation type="submission" date="2012-01" db="EMBL/GenBank/DDBJ databases">
        <authorList>
            <person name="Summers A.O."/>
            <person name="Wireman J."/>
        </authorList>
    </citation>
    <scope>NUCLEOTIDE SEQUENCE</scope>
    <source>
        <strain evidence="1">B76</strain>
        <plasmid evidence="1">pB76-81</plasmid>
    </source>
</reference>
<organism evidence="1">
    <name type="scientific">Pseudomonas syringae</name>
    <dbReference type="NCBI Taxonomy" id="317"/>
    <lineage>
        <taxon>Bacteria</taxon>
        <taxon>Pseudomonadati</taxon>
        <taxon>Pseudomonadota</taxon>
        <taxon>Gammaproteobacteria</taxon>
        <taxon>Pseudomonadales</taxon>
        <taxon>Pseudomonadaceae</taxon>
        <taxon>Pseudomonas</taxon>
    </lineage>
</organism>